<keyword evidence="5" id="KW-1185">Reference proteome</keyword>
<dbReference type="STRING" id="1219383.SAMN05421733_11150"/>
<evidence type="ECO:0000256" key="1">
    <source>
        <dbReference type="ARBA" id="ARBA00022676"/>
    </source>
</evidence>
<dbReference type="InterPro" id="IPR029044">
    <property type="entry name" value="Nucleotide-diphossugar_trans"/>
</dbReference>
<protein>
    <submittedName>
        <fullName evidence="4">Glycosyltransferase involved in cell wall bisynthesis</fullName>
    </submittedName>
</protein>
<evidence type="ECO:0000313" key="5">
    <source>
        <dbReference type="Proteomes" id="UP000242501"/>
    </source>
</evidence>
<dbReference type="EMBL" id="FMYL01000011">
    <property type="protein sequence ID" value="SDC18379.1"/>
    <property type="molecule type" value="Genomic_DNA"/>
</dbReference>
<name>A0A1G6JI21_9GAMM</name>
<organism evidence="4 5">
    <name type="scientific">Acinetobacter boissieri</name>
    <dbReference type="NCBI Taxonomy" id="1219383"/>
    <lineage>
        <taxon>Bacteria</taxon>
        <taxon>Pseudomonadati</taxon>
        <taxon>Pseudomonadota</taxon>
        <taxon>Gammaproteobacteria</taxon>
        <taxon>Moraxellales</taxon>
        <taxon>Moraxellaceae</taxon>
        <taxon>Acinetobacter</taxon>
    </lineage>
</organism>
<feature type="domain" description="Glycosyltransferase 2-like" evidence="3">
    <location>
        <begin position="4"/>
        <end position="165"/>
    </location>
</feature>
<evidence type="ECO:0000313" key="4">
    <source>
        <dbReference type="EMBL" id="SDC18379.1"/>
    </source>
</evidence>
<dbReference type="RefSeq" id="WP_092749599.1">
    <property type="nucleotide sequence ID" value="NZ_FMYL01000011.1"/>
</dbReference>
<dbReference type="PANTHER" id="PTHR22916:SF51">
    <property type="entry name" value="GLYCOSYLTRANSFERASE EPSH-RELATED"/>
    <property type="match status" value="1"/>
</dbReference>
<evidence type="ECO:0000259" key="3">
    <source>
        <dbReference type="Pfam" id="PF00535"/>
    </source>
</evidence>
<reference evidence="5" key="1">
    <citation type="submission" date="2016-09" db="EMBL/GenBank/DDBJ databases">
        <authorList>
            <person name="Varghese N."/>
            <person name="Submissions S."/>
        </authorList>
    </citation>
    <scope>NUCLEOTIDE SEQUENCE [LARGE SCALE GENOMIC DNA]</scope>
    <source>
        <strain evidence="5">ANC 4422</strain>
    </source>
</reference>
<keyword evidence="2 4" id="KW-0808">Transferase</keyword>
<keyword evidence="1" id="KW-0328">Glycosyltransferase</keyword>
<dbReference type="Gene3D" id="3.90.550.10">
    <property type="entry name" value="Spore Coat Polysaccharide Biosynthesis Protein SpsA, Chain A"/>
    <property type="match status" value="1"/>
</dbReference>
<dbReference type="GO" id="GO:0016758">
    <property type="term" value="F:hexosyltransferase activity"/>
    <property type="evidence" value="ECO:0007669"/>
    <property type="project" value="UniProtKB-ARBA"/>
</dbReference>
<sequence length="320" mass="36470">MQLSLIIPIYKVEAYIEACLHSVCMQLPLHGVEVLLVNDGTPDQSMQLARAYLAQQQHAVQQRFQCIDQHNMGLSGARNTGLAHATGQYVAFLDSDDLLKANYFDEILAILSHHSNLDIVQFQAERINDNGVVSPFLTAMPYTGQHTLTDDVYLSIFNRSAWFSWLRVYKRDLFDGISFPVGRNYEDAYTTPFLFFKAQQVYFSSEILLQYRINLHGITATKSEKNINDLGQGAMHYLAHLKQYPVLAPTLVSISQSYINDSISAEGYRRAYARWSTLKPQISQAKLEHTFILNRGNRLFLRFGVGFLMFDRTLRALGLK</sequence>
<gene>
    <name evidence="4" type="ORF">SAMN05421733_11150</name>
</gene>
<dbReference type="Proteomes" id="UP000242501">
    <property type="component" value="Unassembled WGS sequence"/>
</dbReference>
<dbReference type="SUPFAM" id="SSF53448">
    <property type="entry name" value="Nucleotide-diphospho-sugar transferases"/>
    <property type="match status" value="1"/>
</dbReference>
<dbReference type="AlphaFoldDB" id="A0A1G6JI21"/>
<evidence type="ECO:0000256" key="2">
    <source>
        <dbReference type="ARBA" id="ARBA00022679"/>
    </source>
</evidence>
<dbReference type="Pfam" id="PF00535">
    <property type="entry name" value="Glycos_transf_2"/>
    <property type="match status" value="1"/>
</dbReference>
<dbReference type="CDD" id="cd00761">
    <property type="entry name" value="Glyco_tranf_GTA_type"/>
    <property type="match status" value="1"/>
</dbReference>
<proteinExistence type="predicted"/>
<dbReference type="OrthoDB" id="6813549at2"/>
<accession>A0A1G6JI21</accession>
<dbReference type="PANTHER" id="PTHR22916">
    <property type="entry name" value="GLYCOSYLTRANSFERASE"/>
    <property type="match status" value="1"/>
</dbReference>
<dbReference type="InterPro" id="IPR001173">
    <property type="entry name" value="Glyco_trans_2-like"/>
</dbReference>